<keyword evidence="3" id="KW-0808">Transferase</keyword>
<dbReference type="Gene3D" id="1.10.8.60">
    <property type="match status" value="1"/>
</dbReference>
<dbReference type="NCBIfam" id="TIGR01128">
    <property type="entry name" value="holA"/>
    <property type="match status" value="1"/>
</dbReference>
<name>A0A0K1EEE4_CHOCO</name>
<proteinExistence type="inferred from homology"/>
<reference evidence="11 12" key="1">
    <citation type="submission" date="2015-07" db="EMBL/GenBank/DDBJ databases">
        <title>Genome analysis of myxobacterium Chondromyces crocatus Cm c5 reveals a high potential for natural compound synthesis and the genetic basis for the loss of fruiting body formation.</title>
        <authorList>
            <person name="Zaburannyi N."/>
            <person name="Bunk B."/>
            <person name="Maier J."/>
            <person name="Overmann J."/>
            <person name="Mueller R."/>
        </authorList>
    </citation>
    <scope>NUCLEOTIDE SEQUENCE [LARGE SCALE GENOMIC DNA]</scope>
    <source>
        <strain evidence="11 12">Cm c5</strain>
    </source>
</reference>
<keyword evidence="5" id="KW-0235">DNA replication</keyword>
<dbReference type="GO" id="GO:0009360">
    <property type="term" value="C:DNA polymerase III complex"/>
    <property type="evidence" value="ECO:0007669"/>
    <property type="project" value="InterPro"/>
</dbReference>
<sequence>MPEIPRVDPRAVAPGKSDPWRRIHRTLRHGARPPGHPGRCAPRAGLDALCGSLDAPGVTPDQALKEVSQGSLRPVYLVMGDERWYVDRVVSAIREAVAKGGIAGFNEDKFMAGEATVEAVLGAAKMLPMMAPRRFVLARGLERWEKKSDDGDEAAAPAKKGVSKQLPPLDALAEYAKTPASTAVLVLVASKLHAQRKLVTLAKKSDFLVACEQLPRRSLPGFIKTVAKEKGNAISGDVAEHLAEIAGPELGYVVDALERLSLFVGEKQPITEEAVAEIVIRVRQSTTWELLDAIGQRHLDKALATLADVYDPSDRGLKLLGLVAWSVRGLVKFDAALALGVSPQEAAQRAGVPPFKAGEMAQTVRRLPPGTLPRWLRLLAETDLALKGSKRPPQAILETMLLDMCAN</sequence>
<dbReference type="GO" id="GO:0003887">
    <property type="term" value="F:DNA-directed DNA polymerase activity"/>
    <property type="evidence" value="ECO:0007669"/>
    <property type="project" value="UniProtKB-KW"/>
</dbReference>
<evidence type="ECO:0000259" key="9">
    <source>
        <dbReference type="Pfam" id="PF06144"/>
    </source>
</evidence>
<comment type="catalytic activity">
    <reaction evidence="8">
        <text>DNA(n) + a 2'-deoxyribonucleoside 5'-triphosphate = DNA(n+1) + diphosphate</text>
        <dbReference type="Rhea" id="RHEA:22508"/>
        <dbReference type="Rhea" id="RHEA-COMP:17339"/>
        <dbReference type="Rhea" id="RHEA-COMP:17340"/>
        <dbReference type="ChEBI" id="CHEBI:33019"/>
        <dbReference type="ChEBI" id="CHEBI:61560"/>
        <dbReference type="ChEBI" id="CHEBI:173112"/>
        <dbReference type="EC" id="2.7.7.7"/>
    </reaction>
</comment>
<dbReference type="AlphaFoldDB" id="A0A0K1EEE4"/>
<dbReference type="SUPFAM" id="SSF48019">
    <property type="entry name" value="post-AAA+ oligomerization domain-like"/>
    <property type="match status" value="1"/>
</dbReference>
<evidence type="ECO:0000256" key="1">
    <source>
        <dbReference type="ARBA" id="ARBA00012417"/>
    </source>
</evidence>
<evidence type="ECO:0000259" key="10">
    <source>
        <dbReference type="Pfam" id="PF21694"/>
    </source>
</evidence>
<comment type="similarity">
    <text evidence="7">Belongs to the DNA polymerase HolA subunit family.</text>
</comment>
<keyword evidence="4" id="KW-0548">Nucleotidyltransferase</keyword>
<feature type="domain" description="DNA polymerase III delta subunit-like C-terminal" evidence="10">
    <location>
        <begin position="287"/>
        <end position="403"/>
    </location>
</feature>
<accession>A0A0K1EEE4</accession>
<dbReference type="InterPro" id="IPR005790">
    <property type="entry name" value="DNA_polIII_delta"/>
</dbReference>
<dbReference type="InterPro" id="IPR048466">
    <property type="entry name" value="DNA_pol3_delta-like_C"/>
</dbReference>
<gene>
    <name evidence="11" type="primary">holA</name>
    <name evidence="11" type="ORF">CMC5_033880</name>
</gene>
<dbReference type="Gene3D" id="1.20.272.10">
    <property type="match status" value="1"/>
</dbReference>
<dbReference type="Pfam" id="PF21694">
    <property type="entry name" value="DNA_pol3_delta_C"/>
    <property type="match status" value="1"/>
</dbReference>
<evidence type="ECO:0000313" key="12">
    <source>
        <dbReference type="Proteomes" id="UP000067626"/>
    </source>
</evidence>
<evidence type="ECO:0000256" key="3">
    <source>
        <dbReference type="ARBA" id="ARBA00022679"/>
    </source>
</evidence>
<evidence type="ECO:0000256" key="8">
    <source>
        <dbReference type="ARBA" id="ARBA00049244"/>
    </source>
</evidence>
<keyword evidence="12" id="KW-1185">Reference proteome</keyword>
<evidence type="ECO:0000256" key="4">
    <source>
        <dbReference type="ARBA" id="ARBA00022695"/>
    </source>
</evidence>
<keyword evidence="6" id="KW-0239">DNA-directed DNA polymerase</keyword>
<dbReference type="InterPro" id="IPR027417">
    <property type="entry name" value="P-loop_NTPase"/>
</dbReference>
<protein>
    <recommendedName>
        <fullName evidence="2">DNA polymerase III subunit delta</fullName>
        <ecNumber evidence="1">2.7.7.7</ecNumber>
    </recommendedName>
</protein>
<evidence type="ECO:0000256" key="5">
    <source>
        <dbReference type="ARBA" id="ARBA00022705"/>
    </source>
</evidence>
<dbReference type="Proteomes" id="UP000067626">
    <property type="component" value="Chromosome"/>
</dbReference>
<dbReference type="SUPFAM" id="SSF52540">
    <property type="entry name" value="P-loop containing nucleoside triphosphate hydrolases"/>
    <property type="match status" value="1"/>
</dbReference>
<dbReference type="Gene3D" id="3.40.50.300">
    <property type="entry name" value="P-loop containing nucleotide triphosphate hydrolases"/>
    <property type="match status" value="1"/>
</dbReference>
<dbReference type="PANTHER" id="PTHR34388">
    <property type="entry name" value="DNA POLYMERASE III SUBUNIT DELTA"/>
    <property type="match status" value="1"/>
</dbReference>
<dbReference type="PANTHER" id="PTHR34388:SF1">
    <property type="entry name" value="DNA POLYMERASE III SUBUNIT DELTA"/>
    <property type="match status" value="1"/>
</dbReference>
<evidence type="ECO:0000256" key="2">
    <source>
        <dbReference type="ARBA" id="ARBA00017703"/>
    </source>
</evidence>
<feature type="domain" description="DNA polymerase III delta N-terminal" evidence="9">
    <location>
        <begin position="76"/>
        <end position="211"/>
    </location>
</feature>
<dbReference type="KEGG" id="ccro:CMC5_033880"/>
<dbReference type="EC" id="2.7.7.7" evidence="1"/>
<evidence type="ECO:0000256" key="6">
    <source>
        <dbReference type="ARBA" id="ARBA00022932"/>
    </source>
</evidence>
<evidence type="ECO:0000256" key="7">
    <source>
        <dbReference type="ARBA" id="ARBA00034754"/>
    </source>
</evidence>
<organism evidence="11 12">
    <name type="scientific">Chondromyces crocatus</name>
    <dbReference type="NCBI Taxonomy" id="52"/>
    <lineage>
        <taxon>Bacteria</taxon>
        <taxon>Pseudomonadati</taxon>
        <taxon>Myxococcota</taxon>
        <taxon>Polyangia</taxon>
        <taxon>Polyangiales</taxon>
        <taxon>Polyangiaceae</taxon>
        <taxon>Chondromyces</taxon>
    </lineage>
</organism>
<dbReference type="STRING" id="52.CMC5_033880"/>
<evidence type="ECO:0000313" key="11">
    <source>
        <dbReference type="EMBL" id="AKT39240.1"/>
    </source>
</evidence>
<dbReference type="GO" id="GO:0003677">
    <property type="term" value="F:DNA binding"/>
    <property type="evidence" value="ECO:0007669"/>
    <property type="project" value="InterPro"/>
</dbReference>
<dbReference type="GO" id="GO:0006261">
    <property type="term" value="P:DNA-templated DNA replication"/>
    <property type="evidence" value="ECO:0007669"/>
    <property type="project" value="TreeGrafter"/>
</dbReference>
<dbReference type="Pfam" id="PF06144">
    <property type="entry name" value="DNA_pol3_delta"/>
    <property type="match status" value="1"/>
</dbReference>
<dbReference type="InterPro" id="IPR010372">
    <property type="entry name" value="DNA_pol3_delta_N"/>
</dbReference>
<dbReference type="InterPro" id="IPR008921">
    <property type="entry name" value="DNA_pol3_clamp-load_cplx_C"/>
</dbReference>
<dbReference type="EMBL" id="CP012159">
    <property type="protein sequence ID" value="AKT39240.1"/>
    <property type="molecule type" value="Genomic_DNA"/>
</dbReference>